<dbReference type="BioCyc" id="AURANTIMONAS:SI859A1_00430-MONOMER"/>
<feature type="compositionally biased region" description="Basic and acidic residues" evidence="1">
    <location>
        <begin position="35"/>
        <end position="45"/>
    </location>
</feature>
<evidence type="ECO:0000313" key="3">
    <source>
        <dbReference type="Proteomes" id="UP000000321"/>
    </source>
</evidence>
<feature type="region of interest" description="Disordered" evidence="1">
    <location>
        <begin position="1"/>
        <end position="114"/>
    </location>
</feature>
<feature type="compositionally biased region" description="Basic and acidic residues" evidence="1">
    <location>
        <begin position="65"/>
        <end position="80"/>
    </location>
</feature>
<reference evidence="2 3" key="1">
    <citation type="journal article" date="2008" name="Appl. Environ. Microbiol.">
        <title>Genomic insights into Mn(II) oxidation by the marine alphaproteobacterium Aurantimonas sp. strain SI85-9A1.</title>
        <authorList>
            <person name="Dick G.J."/>
            <person name="Podell S."/>
            <person name="Johnson H.A."/>
            <person name="Rivera-Espinoza Y."/>
            <person name="Bernier-Latmani R."/>
            <person name="McCarthy J.K."/>
            <person name="Torpey J.W."/>
            <person name="Clement B.G."/>
            <person name="Gaasterland T."/>
            <person name="Tebo B.M."/>
        </authorList>
    </citation>
    <scope>NUCLEOTIDE SEQUENCE [LARGE SCALE GENOMIC DNA]</scope>
    <source>
        <strain evidence="2 3">SI85-9A1</strain>
    </source>
</reference>
<keyword evidence="3" id="KW-1185">Reference proteome</keyword>
<name>Q1YH09_AURMS</name>
<gene>
    <name evidence="2" type="ORF">SI859A1_00430</name>
</gene>
<comment type="caution">
    <text evidence="2">The sequence shown here is derived from an EMBL/GenBank/DDBJ whole genome shotgun (WGS) entry which is preliminary data.</text>
</comment>
<dbReference type="HOGENOM" id="CLU_1813619_0_0_5"/>
<accession>Q1YH09</accession>
<evidence type="ECO:0000313" key="2">
    <source>
        <dbReference type="EMBL" id="EAS49770.1"/>
    </source>
</evidence>
<sequence length="142" mass="15683">MDGRPQGPGRVSKRRPPDSGSAPGLRRFGRPGRKALRERIRREIASRLSDQQEASDGQVPQGRMGRMELGDRDRHREGQRHLHRKGHAHDRGQRDHPQCRPGQPRLYDRAGGWQPGNEVGIGAVQAGLSSGSPMPRRIGVGG</sequence>
<dbReference type="AlphaFoldDB" id="Q1YH09"/>
<dbReference type="Proteomes" id="UP000000321">
    <property type="component" value="Unassembled WGS sequence"/>
</dbReference>
<proteinExistence type="predicted"/>
<protein>
    <submittedName>
        <fullName evidence="2">Uncharacterized protein</fullName>
    </submittedName>
</protein>
<evidence type="ECO:0000256" key="1">
    <source>
        <dbReference type="SAM" id="MobiDB-lite"/>
    </source>
</evidence>
<organism evidence="2 3">
    <name type="scientific">Aurantimonas manganoxydans (strain ATCC BAA-1229 / DSM 21871 / SI85-9A1)</name>
    <dbReference type="NCBI Taxonomy" id="287752"/>
    <lineage>
        <taxon>Bacteria</taxon>
        <taxon>Pseudomonadati</taxon>
        <taxon>Pseudomonadota</taxon>
        <taxon>Alphaproteobacteria</taxon>
        <taxon>Hyphomicrobiales</taxon>
        <taxon>Aurantimonadaceae</taxon>
        <taxon>Aurantimonas</taxon>
    </lineage>
</organism>
<feature type="compositionally biased region" description="Basic and acidic residues" evidence="1">
    <location>
        <begin position="89"/>
        <end position="98"/>
    </location>
</feature>
<dbReference type="EMBL" id="AAPJ01000004">
    <property type="protein sequence ID" value="EAS49770.1"/>
    <property type="molecule type" value="Genomic_DNA"/>
</dbReference>